<dbReference type="GO" id="GO:0016740">
    <property type="term" value="F:transferase activity"/>
    <property type="evidence" value="ECO:0007669"/>
    <property type="project" value="UniProtKB-KW"/>
</dbReference>
<comment type="caution">
    <text evidence="1">The sequence shown here is derived from an EMBL/GenBank/DDBJ whole genome shotgun (WGS) entry which is preliminary data.</text>
</comment>
<dbReference type="AlphaFoldDB" id="A0A0P9S7P2"/>
<reference evidence="3 4" key="1">
    <citation type="submission" date="2018-08" db="EMBL/GenBank/DDBJ databases">
        <title>Recombination of ecologically and evolutionarily significant loci maintains genetic cohesion in the Pseudomonas syringae species complex.</title>
        <authorList>
            <person name="Dillon M."/>
            <person name="Thakur S."/>
            <person name="Almeida R.N.D."/>
            <person name="Weir B.S."/>
            <person name="Guttman D.S."/>
        </authorList>
    </citation>
    <scope>NUCLEOTIDE SEQUENCE [LARGE SCALE GENOMIC DNA]</scope>
    <source>
        <strain evidence="2 4">ICMP 13052</strain>
        <strain evidence="1 3">ICMP 4330</strain>
    </source>
</reference>
<evidence type="ECO:0000313" key="2">
    <source>
        <dbReference type="EMBL" id="RMQ19079.1"/>
    </source>
</evidence>
<dbReference type="InterPro" id="IPR029058">
    <property type="entry name" value="AB_hydrolase_fold"/>
</dbReference>
<accession>A0A0P9S7P2</accession>
<name>A0A0P9S7P2_9PSED</name>
<keyword evidence="1" id="KW-0808">Transferase</keyword>
<dbReference type="EMBL" id="RBRA01000285">
    <property type="protein sequence ID" value="RMQ19079.1"/>
    <property type="molecule type" value="Genomic_DNA"/>
</dbReference>
<organism evidence="1 3">
    <name type="scientific">Pseudomonas syringae pv. delphinii</name>
    <dbReference type="NCBI Taxonomy" id="192088"/>
    <lineage>
        <taxon>Bacteria</taxon>
        <taxon>Pseudomonadati</taxon>
        <taxon>Pseudomonadota</taxon>
        <taxon>Gammaproteobacteria</taxon>
        <taxon>Pseudomonadales</taxon>
        <taxon>Pseudomonadaceae</taxon>
        <taxon>Pseudomonas</taxon>
    </lineage>
</organism>
<dbReference type="SUPFAM" id="SSF53474">
    <property type="entry name" value="alpha/beta-Hydrolases"/>
    <property type="match status" value="1"/>
</dbReference>
<gene>
    <name evidence="2" type="ORF">ALQ08_101330</name>
    <name evidence="1" type="ORF">ALQ28_101210</name>
</gene>
<keyword evidence="1" id="KW-0378">Hydrolase</keyword>
<evidence type="ECO:0000313" key="4">
    <source>
        <dbReference type="Proteomes" id="UP000269044"/>
    </source>
</evidence>
<evidence type="ECO:0000313" key="3">
    <source>
        <dbReference type="Proteomes" id="UP000267908"/>
    </source>
</evidence>
<evidence type="ECO:0000313" key="1">
    <source>
        <dbReference type="EMBL" id="RMP18637.1"/>
    </source>
</evidence>
<dbReference type="GO" id="GO:0016787">
    <property type="term" value="F:hydrolase activity"/>
    <property type="evidence" value="ECO:0007669"/>
    <property type="project" value="UniProtKB-KW"/>
</dbReference>
<protein>
    <submittedName>
        <fullName evidence="1">Putative acetyltransferase and hydrolase with the alpha/beta hydrolase fold</fullName>
    </submittedName>
</protein>
<dbReference type="RefSeq" id="WP_057435865.1">
    <property type="nucleotide sequence ID" value="NZ_LJQH01000160.1"/>
</dbReference>
<dbReference type="EMBL" id="RBQG01000019">
    <property type="protein sequence ID" value="RMP18637.1"/>
    <property type="molecule type" value="Genomic_DNA"/>
</dbReference>
<sequence length="302" mass="33728">MTTSWTPEGFDEWQRHFPATAFVRPPAALDWTELFLQRWRTPRLRLPKDTLVVLVAGLYSEFILYCNRACARSLKSEGYEVLRMPVRSSRGVIAQGEHIAKVLGSRLKPGQRFVVLAHSKGSLDTLAALTQTPALLDACDGIALVQPPVGPSPIIDDVLGYSTPDAGPGYRMDRFRQAMVTRALLAEGTRDISSQRDPHVASMLSALPDTLHCVHVVSWSAVRRSRFDTHHQRLNAVRPGHAHDGQFYMQDLSLPGLPQICLPDVDHGQPILGGAGFDPARFWRTLLDVLHQTRPVRRDHTR</sequence>
<dbReference type="Proteomes" id="UP000267908">
    <property type="component" value="Unassembled WGS sequence"/>
</dbReference>
<dbReference type="Gene3D" id="3.40.50.1820">
    <property type="entry name" value="alpha/beta hydrolase"/>
    <property type="match status" value="1"/>
</dbReference>
<dbReference type="Proteomes" id="UP000269044">
    <property type="component" value="Unassembled WGS sequence"/>
</dbReference>
<proteinExistence type="predicted"/>